<reference evidence="1" key="2">
    <citation type="journal article" date="2012" name="PLoS ONE">
        <title>A Deeply Branching Thermophilic Bacterium with an Ancient Acetyl-CoA Pathway Dominates a Subsurface Ecosystem.</title>
        <authorList>
            <person name="Takami H."/>
            <person name="Noguchi H."/>
            <person name="Takaki Y."/>
            <person name="Uchiyama I."/>
            <person name="Toyoda A."/>
            <person name="Nishi S."/>
            <person name="Chee G.-J."/>
            <person name="Arai W."/>
            <person name="Nunoura T."/>
            <person name="Itoh T."/>
            <person name="Hattori M."/>
            <person name="Takai K."/>
        </authorList>
    </citation>
    <scope>NUCLEOTIDE SEQUENCE</scope>
</reference>
<evidence type="ECO:0000313" key="1">
    <source>
        <dbReference type="EMBL" id="BAL53702.1"/>
    </source>
</evidence>
<accession>H5SC16</accession>
<dbReference type="AlphaFoldDB" id="H5SC16"/>
<sequence length="1005" mass="113790">APRLVPQDDTVESVYLLWDPVVLRQVSQEIGRGWSSELTPHAETQVGEQRPAGLTFVGRLRKRAAARFLLIYTAVEEQALPHPFREKERVKVHWPVRREISMTIDFAQAAQVAVPKERPRDVALLGIPRPFGTAPLPEVKPVPKEPPHNVRLHPDDLEGQYATGLGLFFAIQAWLTKDQGTGFYNFARVMNNRKYGTAIGELGPVFLGERGGDDLARQFELATGATAIAETLQIRRLTGNDQPISRGPRTEDVSQIRGIDIPEVNWPALLKDNNPEIEPLAHLVPRNQYYVHFTRFGGFLEVGDLLEQWGGPILQALRLVGQDYRLRERYERQLCLKSTVLAKTFGPAIVESVAITGSDLYLREGSDITVLFRVKNVPLFLAAVNSQIAEARKTWGNHLKESNSTYQGVNIESFVTPLREVSAHRCTLSDNVIVYSNSAVAIRRIIDTAQKKLPALASSNDFRYMRTVFKHKDPNEDAFVFFSDEFLRAILGPETRIKESRRTEALASLYMLHHAALYAAWQNGKLPASHKELLQQSGLKESELYQPEGKELRWDGDRQLAISDAYNTIHFATPLIELPLDKVTVAERTAYESFRWRYLWLWSGAFDPVGIRLRIRPEEVAAETCILPLINIPQYRQLRQEIGGKTVKFNLNLIPPEGILYWLVHFPETSSVRRLLREALLPNLGPQGRAFFQAVGEIALLGLHDDPFLAELAETALLSYMLGSMSEVPDYAWARNAMRIPIVAGLEVKNPLIFAAILSALKALVDNAAPQMITWEPLEKDQQGYKIVAIRPVPNSEADRWFNPPNTPEKERFTPGIYYTTVGNMFYVSLREDVLRQIVDRYVAQRKNEGKKEEGPGSHRVEAHMVLHLSPQAAKRLWPVAQWFVETQIAANALANTALLYPVWRARIIPPQARDQQVYDAAYRLYGFAPVSPDRSTVVYDEKRDVVTNERHGTLAEPWFPRLPAPDSPLGLLLKSVQHVRAELEFREDGAFTRLTIQRNRVPPR</sequence>
<gene>
    <name evidence="1" type="ORF">HGMM_F07G10C30</name>
</gene>
<organism evidence="1">
    <name type="scientific">uncultured Planctomycetota bacterium</name>
    <dbReference type="NCBI Taxonomy" id="120965"/>
    <lineage>
        <taxon>Bacteria</taxon>
        <taxon>Pseudomonadati</taxon>
        <taxon>Planctomycetota</taxon>
        <taxon>environmental samples</taxon>
    </lineage>
</organism>
<feature type="non-terminal residue" evidence="1">
    <location>
        <position position="1"/>
    </location>
</feature>
<dbReference type="EMBL" id="AP011664">
    <property type="protein sequence ID" value="BAL53702.1"/>
    <property type="molecule type" value="Genomic_DNA"/>
</dbReference>
<name>H5SC16_9BACT</name>
<protein>
    <submittedName>
        <fullName evidence="1">Hypothetical conserved protein</fullName>
    </submittedName>
</protein>
<proteinExistence type="predicted"/>
<reference evidence="1" key="1">
    <citation type="journal article" date="2005" name="Environ. Microbiol.">
        <title>Genetic and functional properties of uncultivated thermophilic crenarchaeotes from a subsurface gold mine as revealed by analysis of genome fragments.</title>
        <authorList>
            <person name="Nunoura T."/>
            <person name="Hirayama H."/>
            <person name="Takami H."/>
            <person name="Oida H."/>
            <person name="Nishi S."/>
            <person name="Shimamura S."/>
            <person name="Suzuki Y."/>
            <person name="Inagaki F."/>
            <person name="Takai K."/>
            <person name="Nealson K.H."/>
            <person name="Horikoshi K."/>
        </authorList>
    </citation>
    <scope>NUCLEOTIDE SEQUENCE</scope>
</reference>